<dbReference type="GO" id="GO:0005737">
    <property type="term" value="C:cytoplasm"/>
    <property type="evidence" value="ECO:0007669"/>
    <property type="project" value="InterPro"/>
</dbReference>
<feature type="binding site" evidence="11">
    <location>
        <position position="135"/>
    </location>
    <ligand>
        <name>FMN</name>
        <dbReference type="ChEBI" id="CHEBI:58210"/>
    </ligand>
</feature>
<dbReference type="Gene3D" id="3.20.20.70">
    <property type="entry name" value="Aldolase class I"/>
    <property type="match status" value="1"/>
</dbReference>
<feature type="binding site" evidence="11">
    <location>
        <position position="235"/>
    </location>
    <ligand>
        <name>FMN</name>
        <dbReference type="ChEBI" id="CHEBI:58210"/>
    </ligand>
</feature>
<dbReference type="OrthoDB" id="9802377at2"/>
<keyword evidence="8 11" id="KW-0560">Oxidoreductase</keyword>
<dbReference type="Pfam" id="PF01180">
    <property type="entry name" value="DHO_dh"/>
    <property type="match status" value="1"/>
</dbReference>
<evidence type="ECO:0000313" key="14">
    <source>
        <dbReference type="Proteomes" id="UP000295493"/>
    </source>
</evidence>
<comment type="subcellular location">
    <subcellularLocation>
        <location evidence="11">Cell membrane</location>
        <topology evidence="11">Peripheral membrane protein</topology>
    </subcellularLocation>
    <subcellularLocation>
        <location evidence="2">Membrane</location>
    </subcellularLocation>
</comment>
<feature type="binding site" evidence="11">
    <location>
        <position position="82"/>
    </location>
    <ligand>
        <name>FMN</name>
        <dbReference type="ChEBI" id="CHEBI:58210"/>
    </ligand>
</feature>
<feature type="binding site" evidence="11">
    <location>
        <position position="207"/>
    </location>
    <ligand>
        <name>FMN</name>
        <dbReference type="ChEBI" id="CHEBI:58210"/>
    </ligand>
</feature>
<dbReference type="InterPro" id="IPR001295">
    <property type="entry name" value="Dihydroorotate_DH_CS"/>
</dbReference>
<organism evidence="13 14">
    <name type="scientific">Stakelama pacifica</name>
    <dbReference type="NCBI Taxonomy" id="517720"/>
    <lineage>
        <taxon>Bacteria</taxon>
        <taxon>Pseudomonadati</taxon>
        <taxon>Pseudomonadota</taxon>
        <taxon>Alphaproteobacteria</taxon>
        <taxon>Sphingomonadales</taxon>
        <taxon>Sphingomonadaceae</taxon>
        <taxon>Stakelama</taxon>
    </lineage>
</organism>
<feature type="binding site" evidence="11">
    <location>
        <position position="287"/>
    </location>
    <ligand>
        <name>FMN</name>
        <dbReference type="ChEBI" id="CHEBI:58210"/>
    </ligand>
</feature>
<feature type="binding site" evidence="11">
    <location>
        <position position="166"/>
    </location>
    <ligand>
        <name>FMN</name>
        <dbReference type="ChEBI" id="CHEBI:58210"/>
    </ligand>
</feature>
<evidence type="ECO:0000256" key="8">
    <source>
        <dbReference type="ARBA" id="ARBA00023002"/>
    </source>
</evidence>
<dbReference type="PANTHER" id="PTHR48109:SF4">
    <property type="entry name" value="DIHYDROOROTATE DEHYDROGENASE (QUINONE), MITOCHONDRIAL"/>
    <property type="match status" value="1"/>
</dbReference>
<evidence type="ECO:0000259" key="12">
    <source>
        <dbReference type="Pfam" id="PF01180"/>
    </source>
</evidence>
<feature type="domain" description="Dihydroorotate dehydrogenase catalytic" evidence="12">
    <location>
        <begin position="42"/>
        <end position="326"/>
    </location>
</feature>
<evidence type="ECO:0000256" key="9">
    <source>
        <dbReference type="ARBA" id="ARBA00023136"/>
    </source>
</evidence>
<comment type="catalytic activity">
    <reaction evidence="10 11">
        <text>(S)-dihydroorotate + a quinone = orotate + a quinol</text>
        <dbReference type="Rhea" id="RHEA:30187"/>
        <dbReference type="ChEBI" id="CHEBI:24646"/>
        <dbReference type="ChEBI" id="CHEBI:30839"/>
        <dbReference type="ChEBI" id="CHEBI:30864"/>
        <dbReference type="ChEBI" id="CHEBI:132124"/>
        <dbReference type="EC" id="1.3.5.2"/>
    </reaction>
</comment>
<comment type="caution">
    <text evidence="13">The sequence shown here is derived from an EMBL/GenBank/DDBJ whole genome shotgun (WGS) entry which is preliminary data.</text>
</comment>
<dbReference type="InterPro" id="IPR005719">
    <property type="entry name" value="Dihydroorotate_DH_2"/>
</dbReference>
<feature type="binding site" evidence="11">
    <location>
        <begin position="308"/>
        <end position="309"/>
    </location>
    <ligand>
        <name>FMN</name>
        <dbReference type="ChEBI" id="CHEBI:58210"/>
    </ligand>
</feature>
<evidence type="ECO:0000256" key="3">
    <source>
        <dbReference type="ARBA" id="ARBA00005161"/>
    </source>
</evidence>
<dbReference type="PIRSF" id="PIRSF000164">
    <property type="entry name" value="DHO_oxidase"/>
    <property type="match status" value="1"/>
</dbReference>
<feature type="binding site" evidence="11">
    <location>
        <position position="166"/>
    </location>
    <ligand>
        <name>substrate</name>
    </ligand>
</feature>
<reference evidence="13 14" key="1">
    <citation type="submission" date="2019-03" db="EMBL/GenBank/DDBJ databases">
        <title>Genomic Encyclopedia of Type Strains, Phase IV (KMG-IV): sequencing the most valuable type-strain genomes for metagenomic binning, comparative biology and taxonomic classification.</title>
        <authorList>
            <person name="Goeker M."/>
        </authorList>
    </citation>
    <scope>NUCLEOTIDE SEQUENCE [LARGE SCALE GENOMIC DNA]</scope>
    <source>
        <strain evidence="13 14">DSM 25059</strain>
    </source>
</reference>
<keyword evidence="7 11" id="KW-0665">Pyrimidine biosynthesis</keyword>
<dbReference type="CDD" id="cd04738">
    <property type="entry name" value="DHOD_2_like"/>
    <property type="match status" value="1"/>
</dbReference>
<gene>
    <name evidence="11" type="primary">pyrD</name>
    <name evidence="13" type="ORF">EV664_104149</name>
</gene>
<dbReference type="UniPathway" id="UPA00070">
    <property type="reaction ID" value="UER00946"/>
</dbReference>
<dbReference type="InterPro" id="IPR050074">
    <property type="entry name" value="DHO_dehydrogenase"/>
</dbReference>
<evidence type="ECO:0000256" key="1">
    <source>
        <dbReference type="ARBA" id="ARBA00003125"/>
    </source>
</evidence>
<dbReference type="EC" id="1.3.5.2" evidence="11"/>
<dbReference type="RefSeq" id="WP_133495213.1">
    <property type="nucleotide sequence ID" value="NZ_BMLU01000004.1"/>
</dbReference>
<dbReference type="GO" id="GO:0106430">
    <property type="term" value="F:dihydroorotate dehydrogenase (quinone) activity"/>
    <property type="evidence" value="ECO:0007669"/>
    <property type="project" value="UniProtKB-EC"/>
</dbReference>
<evidence type="ECO:0000256" key="2">
    <source>
        <dbReference type="ARBA" id="ARBA00004370"/>
    </source>
</evidence>
<dbReference type="NCBIfam" id="NF003645">
    <property type="entry name" value="PRK05286.1-2"/>
    <property type="match status" value="1"/>
</dbReference>
<dbReference type="GO" id="GO:0044205">
    <property type="term" value="P:'de novo' UMP biosynthetic process"/>
    <property type="evidence" value="ECO:0007669"/>
    <property type="project" value="UniProtKB-UniRule"/>
</dbReference>
<dbReference type="InterPro" id="IPR013785">
    <property type="entry name" value="Aldolase_TIM"/>
</dbReference>
<dbReference type="InterPro" id="IPR012135">
    <property type="entry name" value="Dihydroorotate_DH_1_2"/>
</dbReference>
<dbReference type="NCBIfam" id="TIGR01036">
    <property type="entry name" value="pyrD_sub2"/>
    <property type="match status" value="1"/>
</dbReference>
<accession>A0A4R6FSB5</accession>
<dbReference type="AlphaFoldDB" id="A0A4R6FSB5"/>
<dbReference type="Proteomes" id="UP000295493">
    <property type="component" value="Unassembled WGS sequence"/>
</dbReference>
<evidence type="ECO:0000256" key="4">
    <source>
        <dbReference type="ARBA" id="ARBA00005359"/>
    </source>
</evidence>
<comment type="similarity">
    <text evidence="4 11">Belongs to the dihydroorotate dehydrogenase family. Type 2 subfamily.</text>
</comment>
<feature type="binding site" evidence="11">
    <location>
        <begin position="236"/>
        <end position="237"/>
    </location>
    <ligand>
        <name>substrate</name>
    </ligand>
</feature>
<keyword evidence="9 11" id="KW-0472">Membrane</keyword>
<evidence type="ECO:0000313" key="13">
    <source>
        <dbReference type="EMBL" id="TDN83665.1"/>
    </source>
</evidence>
<proteinExistence type="inferred from homology"/>
<dbReference type="PROSITE" id="PS00911">
    <property type="entry name" value="DHODEHASE_1"/>
    <property type="match status" value="1"/>
</dbReference>
<feature type="binding site" evidence="11">
    <location>
        <position position="258"/>
    </location>
    <ligand>
        <name>FMN</name>
        <dbReference type="ChEBI" id="CHEBI:58210"/>
    </ligand>
</feature>
<feature type="binding site" evidence="11">
    <location>
        <position position="62"/>
    </location>
    <ligand>
        <name>substrate</name>
    </ligand>
</feature>
<comment type="function">
    <text evidence="1 11">Catalyzes the conversion of dihydroorotate to orotate with quinone as electron acceptor.</text>
</comment>
<comment type="subunit">
    <text evidence="11">Monomer.</text>
</comment>
<dbReference type="GO" id="GO:0005886">
    <property type="term" value="C:plasma membrane"/>
    <property type="evidence" value="ECO:0007669"/>
    <property type="project" value="UniProtKB-SubCell"/>
</dbReference>
<feature type="active site" description="Nucleophile" evidence="11">
    <location>
        <position position="169"/>
    </location>
</feature>
<comment type="pathway">
    <text evidence="3 11">Pyrimidine metabolism; UMP biosynthesis via de novo pathway; orotate from (S)-dihydroorotate (quinone route): step 1/1.</text>
</comment>
<protein>
    <recommendedName>
        <fullName evidence="11">Dihydroorotate dehydrogenase (quinone)</fullName>
        <ecNumber evidence="11">1.3.5.2</ecNumber>
    </recommendedName>
    <alternativeName>
        <fullName evidence="11">DHOdehase</fullName>
        <shortName evidence="11">DHOD</shortName>
        <shortName evidence="11">DHODase</shortName>
    </alternativeName>
    <alternativeName>
        <fullName evidence="11">Dihydroorotate oxidase</fullName>
    </alternativeName>
</protein>
<dbReference type="NCBIfam" id="NF003652">
    <property type="entry name" value="PRK05286.2-5"/>
    <property type="match status" value="1"/>
</dbReference>
<dbReference type="InterPro" id="IPR005720">
    <property type="entry name" value="Dihydroorotate_DH_cat"/>
</dbReference>
<dbReference type="PANTHER" id="PTHR48109">
    <property type="entry name" value="DIHYDROOROTATE DEHYDROGENASE (QUINONE), MITOCHONDRIAL-RELATED"/>
    <property type="match status" value="1"/>
</dbReference>
<keyword evidence="14" id="KW-1185">Reference proteome</keyword>
<dbReference type="GO" id="GO:0006207">
    <property type="term" value="P:'de novo' pyrimidine nucleobase biosynthetic process"/>
    <property type="evidence" value="ECO:0007669"/>
    <property type="project" value="UniProtKB-UniRule"/>
</dbReference>
<evidence type="ECO:0000256" key="10">
    <source>
        <dbReference type="ARBA" id="ARBA00048639"/>
    </source>
</evidence>
<dbReference type="SUPFAM" id="SSF51395">
    <property type="entry name" value="FMN-linked oxidoreductases"/>
    <property type="match status" value="1"/>
</dbReference>
<feature type="binding site" evidence="11">
    <location>
        <begin position="58"/>
        <end position="62"/>
    </location>
    <ligand>
        <name>FMN</name>
        <dbReference type="ChEBI" id="CHEBI:58210"/>
    </ligand>
</feature>
<dbReference type="HAMAP" id="MF_00225">
    <property type="entry name" value="DHO_dh_type2"/>
    <property type="match status" value="1"/>
</dbReference>
<dbReference type="PROSITE" id="PS00912">
    <property type="entry name" value="DHODEHASE_2"/>
    <property type="match status" value="1"/>
</dbReference>
<evidence type="ECO:0000256" key="6">
    <source>
        <dbReference type="ARBA" id="ARBA00022643"/>
    </source>
</evidence>
<keyword evidence="5 11" id="KW-0285">Flavoprotein</keyword>
<name>A0A4R6FSB5_9SPHN</name>
<keyword evidence="6 11" id="KW-0288">FMN</keyword>
<keyword evidence="11" id="KW-1003">Cell membrane</keyword>
<feature type="binding site" evidence="11">
    <location>
        <position position="171"/>
    </location>
    <ligand>
        <name>substrate</name>
    </ligand>
</feature>
<comment type="cofactor">
    <cofactor evidence="11">
        <name>FMN</name>
        <dbReference type="ChEBI" id="CHEBI:58210"/>
    </cofactor>
    <text evidence="11">Binds 1 FMN per subunit.</text>
</comment>
<sequence length="327" mass="34204">MSYPARPLLFALDAERAHHLTIAAMKRWGASGLAGGPEQGREVTIAGLTFPNPVGLAAGLDKDAQAIDGFLGLGFGHVEVGTLTPRPQPGNPRPRLFRLREDDGIINRMGFNNGGIDAALPRIRAAKRKGVLGVNVGANKDSTDRIADYAHGVAKAAPHADYVTINVSSPNTPGLRDLQDPAMLRELLAGCDSARSGEWGRRPLFLKVAPDLENEQLRAITETAIAGKADALIVGNTTISRPASLTSGSRGETGGLSGAPLRRLAREKLEIAVEAAAGALPIIAAGGVDSAEEARLRLAAGATLVQLYSALIYHGPGLPRRIVRGLA</sequence>
<dbReference type="EMBL" id="SNWD01000004">
    <property type="protein sequence ID" value="TDN83665.1"/>
    <property type="molecule type" value="Genomic_DNA"/>
</dbReference>
<evidence type="ECO:0000256" key="7">
    <source>
        <dbReference type="ARBA" id="ARBA00022975"/>
    </source>
</evidence>
<feature type="binding site" evidence="11">
    <location>
        <begin position="107"/>
        <end position="111"/>
    </location>
    <ligand>
        <name>substrate</name>
    </ligand>
</feature>
<evidence type="ECO:0000256" key="5">
    <source>
        <dbReference type="ARBA" id="ARBA00022630"/>
    </source>
</evidence>
<evidence type="ECO:0000256" key="11">
    <source>
        <dbReference type="HAMAP-Rule" id="MF_00225"/>
    </source>
</evidence>